<evidence type="ECO:0000259" key="2">
    <source>
        <dbReference type="Pfam" id="PF18990"/>
    </source>
</evidence>
<dbReference type="Pfam" id="PF18990">
    <property type="entry name" value="DUF5723"/>
    <property type="match status" value="1"/>
</dbReference>
<proteinExistence type="predicted"/>
<reference evidence="3 4" key="1">
    <citation type="submission" date="2016-09" db="EMBL/GenBank/DDBJ databases">
        <title>Genome-resolved meta-omics ties microbial dynamics to process performance in biotechnology for thiocyanate degradation.</title>
        <authorList>
            <person name="Kantor R.S."/>
            <person name="Huddy R.J."/>
            <person name="Iyer R."/>
            <person name="Thomas B.C."/>
            <person name="Brown C.T."/>
            <person name="Anantharaman K."/>
            <person name="Tringe S."/>
            <person name="Hettich R.L."/>
            <person name="Harrison S.T."/>
            <person name="Banfield J.F."/>
        </authorList>
    </citation>
    <scope>NUCLEOTIDE SEQUENCE [LARGE SCALE GENOMIC DNA]</scope>
    <source>
        <strain evidence="3">59-99</strain>
    </source>
</reference>
<comment type="caution">
    <text evidence="3">The sequence shown here is derived from an EMBL/GenBank/DDBJ whole genome shotgun (WGS) entry which is preliminary data.</text>
</comment>
<dbReference type="InterPro" id="IPR043781">
    <property type="entry name" value="DUF5723"/>
</dbReference>
<dbReference type="EMBL" id="MKVH01000014">
    <property type="protein sequence ID" value="OJX58853.1"/>
    <property type="molecule type" value="Genomic_DNA"/>
</dbReference>
<organism evidence="3 4">
    <name type="scientific">Candidatus Kapaibacterium thiocyanatum</name>
    <dbReference type="NCBI Taxonomy" id="1895771"/>
    <lineage>
        <taxon>Bacteria</taxon>
        <taxon>Pseudomonadati</taxon>
        <taxon>Candidatus Kapaibacteriota</taxon>
        <taxon>Candidatus Kapaibacteriia</taxon>
        <taxon>Candidatus Kapaibacteriales</taxon>
        <taxon>Candidatus Kapaibacteriaceae</taxon>
        <taxon>Candidatus Kapaibacterium</taxon>
    </lineage>
</organism>
<accession>A0A1M3L1P6</accession>
<keyword evidence="1" id="KW-0732">Signal</keyword>
<protein>
    <recommendedName>
        <fullName evidence="2">DUF5723 domain-containing protein</fullName>
    </recommendedName>
</protein>
<dbReference type="Proteomes" id="UP000184233">
    <property type="component" value="Unassembled WGS sequence"/>
</dbReference>
<sequence length="483" mass="52626">MLWRVVACVCVVVGVNTLHAQTEAADYSRIGFGAFLTATASDYQCVGINPANLGFVPEFDVYIMGSPIDGGMDRAKRNWSFTVAEGGFATHSDALKRGDLWDAVFQSSSFDFTPEQKLAAARAFADNGLRFSADIIPVAISYQSDKWGGLALTVHERVSGTFIFNESASRLAFEGRYYDYFDSTSVNYKGDTVGYARNPQTYAQLFEGTRLAMTWYRELGLSYGLKILDVPGFRLYAGATAKYLMGYAYMDAEVRDHQLMARSSLSPVFGISYGKAVSPSFIPGKDFRSVGNGWGLDIGLTAEIGLKWTISASVVDLGAMRWDGNVFIAKDTILNGVSSTGFNNYNIFEEAPKITGEGNFFSWNGLSTATSELASRIRGGISYYHTSRWRFGIDAVVPFNRAAGSLGEPIVSGGVDWRPLIWLRVSTGFGGGGNMGTFIPIGAMASLFGGVWELGLSSRDIITLFTTKRPVLSLCVGLMRIRL</sequence>
<evidence type="ECO:0000256" key="1">
    <source>
        <dbReference type="SAM" id="SignalP"/>
    </source>
</evidence>
<dbReference type="STRING" id="1895771.BGO89_03575"/>
<feature type="domain" description="DUF5723" evidence="2">
    <location>
        <begin position="123"/>
        <end position="427"/>
    </location>
</feature>
<name>A0A1M3L1P6_9BACT</name>
<feature type="chain" id="PRO_5012047373" description="DUF5723 domain-containing protein" evidence="1">
    <location>
        <begin position="21"/>
        <end position="483"/>
    </location>
</feature>
<feature type="signal peptide" evidence="1">
    <location>
        <begin position="1"/>
        <end position="20"/>
    </location>
</feature>
<evidence type="ECO:0000313" key="3">
    <source>
        <dbReference type="EMBL" id="OJX58853.1"/>
    </source>
</evidence>
<dbReference type="AlphaFoldDB" id="A0A1M3L1P6"/>
<evidence type="ECO:0000313" key="4">
    <source>
        <dbReference type="Proteomes" id="UP000184233"/>
    </source>
</evidence>
<gene>
    <name evidence="3" type="ORF">BGO89_03575</name>
</gene>